<gene>
    <name evidence="1" type="ORF">ACFPM4_02090</name>
</gene>
<evidence type="ECO:0000313" key="2">
    <source>
        <dbReference type="Proteomes" id="UP001596147"/>
    </source>
</evidence>
<evidence type="ECO:0000313" key="1">
    <source>
        <dbReference type="EMBL" id="MFC5463538.1"/>
    </source>
</evidence>
<sequence>MTILTELSSQIGEKTEAGNRKVAHACIQNEELIEEIGEGLLSNDTALLGDCAEVCTMVAEQEPEKIVPYADRLMNLLDHKKTRVRWESMHAIALITTFIPEKITIIIPTLKEKIKSDKSTIVRDYAIETLCNYASVGPAEAKLTYPILKDTLYLWEGKHRARVLKGLLIVCQSTSEYTLEILGTAQEMVDNPKGVVKKAAKNLIKAIERGEVK</sequence>
<accession>A0ABW0LG68</accession>
<dbReference type="InterPro" id="IPR016024">
    <property type="entry name" value="ARM-type_fold"/>
</dbReference>
<dbReference type="Gene3D" id="1.25.10.10">
    <property type="entry name" value="Leucine-rich Repeat Variant"/>
    <property type="match status" value="1"/>
</dbReference>
<protein>
    <submittedName>
        <fullName evidence="1">HEAT repeat domain-containing protein</fullName>
    </submittedName>
</protein>
<proteinExistence type="predicted"/>
<dbReference type="EMBL" id="JBHSMC010000001">
    <property type="protein sequence ID" value="MFC5463538.1"/>
    <property type="molecule type" value="Genomic_DNA"/>
</dbReference>
<comment type="caution">
    <text evidence="1">The sequence shown here is derived from an EMBL/GenBank/DDBJ whole genome shotgun (WGS) entry which is preliminary data.</text>
</comment>
<reference evidence="2" key="1">
    <citation type="journal article" date="2019" name="Int. J. Syst. Evol. Microbiol.">
        <title>The Global Catalogue of Microorganisms (GCM) 10K type strain sequencing project: providing services to taxonomists for standard genome sequencing and annotation.</title>
        <authorList>
            <consortium name="The Broad Institute Genomics Platform"/>
            <consortium name="The Broad Institute Genome Sequencing Center for Infectious Disease"/>
            <person name="Wu L."/>
            <person name="Ma J."/>
        </authorList>
    </citation>
    <scope>NUCLEOTIDE SEQUENCE [LARGE SCALE GENOMIC DNA]</scope>
    <source>
        <strain evidence="2">CGMCC 1.12237</strain>
    </source>
</reference>
<dbReference type="RefSeq" id="WP_382347144.1">
    <property type="nucleotide sequence ID" value="NZ_JBHSMC010000001.1"/>
</dbReference>
<name>A0ABW0LG68_9BACI</name>
<dbReference type="InterPro" id="IPR011989">
    <property type="entry name" value="ARM-like"/>
</dbReference>
<keyword evidence="2" id="KW-1185">Reference proteome</keyword>
<dbReference type="SUPFAM" id="SSF48371">
    <property type="entry name" value="ARM repeat"/>
    <property type="match status" value="1"/>
</dbReference>
<organism evidence="1 2">
    <name type="scientific">Lederbergia graminis</name>
    <dbReference type="NCBI Taxonomy" id="735518"/>
    <lineage>
        <taxon>Bacteria</taxon>
        <taxon>Bacillati</taxon>
        <taxon>Bacillota</taxon>
        <taxon>Bacilli</taxon>
        <taxon>Bacillales</taxon>
        <taxon>Bacillaceae</taxon>
        <taxon>Lederbergia</taxon>
    </lineage>
</organism>
<dbReference type="Proteomes" id="UP001596147">
    <property type="component" value="Unassembled WGS sequence"/>
</dbReference>